<dbReference type="EMBL" id="CP024634">
    <property type="protein sequence ID" value="AYQ56535.1"/>
    <property type="molecule type" value="Genomic_DNA"/>
</dbReference>
<protein>
    <submittedName>
        <fullName evidence="1">Uncharacterized protein</fullName>
    </submittedName>
</protein>
<sequence>MRLTMLFWPSVMMSMKSVVGVDKVFVFGIGEAFGFVEGSPLNEFVAVLGHVAVVEVIA</sequence>
<organism evidence="1 2">
    <name type="scientific">Bathymodiolus thermophilus thioautotrophic gill symbiont</name>
    <dbReference type="NCBI Taxonomy" id="2360"/>
    <lineage>
        <taxon>Bacteria</taxon>
        <taxon>Pseudomonadati</taxon>
        <taxon>Pseudomonadota</taxon>
        <taxon>Gammaproteobacteria</taxon>
        <taxon>sulfur-oxidizing symbionts</taxon>
    </lineage>
</organism>
<evidence type="ECO:0000313" key="2">
    <source>
        <dbReference type="Proteomes" id="UP000278334"/>
    </source>
</evidence>
<name>A0A3G3IL57_9GAMM</name>
<proteinExistence type="predicted"/>
<accession>A0A3G3IL57</accession>
<dbReference type="KEGG" id="bthg:MS2017_0807"/>
<reference evidence="1 2" key="1">
    <citation type="submission" date="2017-11" db="EMBL/GenBank/DDBJ databases">
        <title>Genome sequence of the bacterial symbiont EPR9N from a vent mussel Bathymodiolus thermophilus.</title>
        <authorList>
            <person name="Won Y.-J."/>
        </authorList>
    </citation>
    <scope>NUCLEOTIDE SEQUENCE [LARGE SCALE GENOMIC DNA]</scope>
    <source>
        <strain evidence="1 2">EPR9N</strain>
    </source>
</reference>
<gene>
    <name evidence="1" type="ORF">MS2017_0807</name>
</gene>
<dbReference type="Proteomes" id="UP000278334">
    <property type="component" value="Chromosome"/>
</dbReference>
<evidence type="ECO:0000313" key="1">
    <source>
        <dbReference type="EMBL" id="AYQ56535.1"/>
    </source>
</evidence>
<dbReference type="AlphaFoldDB" id="A0A3G3IL57"/>